<reference evidence="2" key="1">
    <citation type="submission" date="2022-01" db="EMBL/GenBank/DDBJ databases">
        <title>Nocardioidaceae gen. sp. A5X3R13.</title>
        <authorList>
            <person name="Lopez Marin M.A."/>
            <person name="Uhlik O."/>
        </authorList>
    </citation>
    <scope>NUCLEOTIDE SEQUENCE</scope>
    <source>
        <strain evidence="2">A5X3R13</strain>
    </source>
</reference>
<gene>
    <name evidence="2" type="ORF">L0C25_00480</name>
</gene>
<feature type="domain" description="Metallo-beta-lactamase" evidence="1">
    <location>
        <begin position="18"/>
        <end position="182"/>
    </location>
</feature>
<dbReference type="GO" id="GO:0042781">
    <property type="term" value="F:3'-tRNA processing endoribonuclease activity"/>
    <property type="evidence" value="ECO:0007669"/>
    <property type="project" value="TreeGrafter"/>
</dbReference>
<dbReference type="RefSeq" id="WP_271634413.1">
    <property type="nucleotide sequence ID" value="NZ_CP094970.1"/>
</dbReference>
<accession>A0AA46THV4</accession>
<dbReference type="KEGG" id="sgrg:L0C25_00480"/>
<protein>
    <submittedName>
        <fullName evidence="2">MBL fold metallo-hydrolase</fullName>
    </submittedName>
</protein>
<sequence length="246" mass="26466">MWLTVLGGSGGIPAEGVPCSGYLVEHDGFRLLVDPGYGSAVALLRHCRAADVDAVFVTHAHPDHCADLNPLLRMRVMGRETASPLPIYCPTGAVDRVLALEPTASYDEAYELHEFGPDDKFSIDAFAVETRSLPHFTPNAGVRFTIGSRSLTYTGDCGPSDALIELASGTSLLLAEATYLDHVPDEHRGCLSDAASVGQTATKARAERLVLTHLWPGANHDDARRVAGHQYDGRIDVARPRLVVQI</sequence>
<proteinExistence type="predicted"/>
<dbReference type="PANTHER" id="PTHR46018">
    <property type="entry name" value="ZINC PHOSPHODIESTERASE ELAC PROTEIN 1"/>
    <property type="match status" value="1"/>
</dbReference>
<dbReference type="InterPro" id="IPR001279">
    <property type="entry name" value="Metallo-B-lactamas"/>
</dbReference>
<dbReference type="AlphaFoldDB" id="A0AA46THV4"/>
<name>A0AA46THV4_9ACTN</name>
<dbReference type="SMART" id="SM00849">
    <property type="entry name" value="Lactamase_B"/>
    <property type="match status" value="1"/>
</dbReference>
<keyword evidence="3" id="KW-1185">Reference proteome</keyword>
<dbReference type="Proteomes" id="UP001164390">
    <property type="component" value="Chromosome"/>
</dbReference>
<dbReference type="SUPFAM" id="SSF56281">
    <property type="entry name" value="Metallo-hydrolase/oxidoreductase"/>
    <property type="match status" value="1"/>
</dbReference>
<dbReference type="Pfam" id="PF12706">
    <property type="entry name" value="Lactamase_B_2"/>
    <property type="match status" value="1"/>
</dbReference>
<evidence type="ECO:0000313" key="2">
    <source>
        <dbReference type="EMBL" id="UYM05596.1"/>
    </source>
</evidence>
<dbReference type="Gene3D" id="3.60.15.10">
    <property type="entry name" value="Ribonuclease Z/Hydroxyacylglutathione hydrolase-like"/>
    <property type="match status" value="1"/>
</dbReference>
<evidence type="ECO:0000313" key="3">
    <source>
        <dbReference type="Proteomes" id="UP001164390"/>
    </source>
</evidence>
<dbReference type="PANTHER" id="PTHR46018:SF4">
    <property type="entry name" value="METALLO-HYDROLASE YHFI-RELATED"/>
    <property type="match status" value="1"/>
</dbReference>
<organism evidence="2 3">
    <name type="scientific">Solicola gregarius</name>
    <dbReference type="NCBI Taxonomy" id="2908642"/>
    <lineage>
        <taxon>Bacteria</taxon>
        <taxon>Bacillati</taxon>
        <taxon>Actinomycetota</taxon>
        <taxon>Actinomycetes</taxon>
        <taxon>Propionibacteriales</taxon>
        <taxon>Nocardioidaceae</taxon>
        <taxon>Solicola</taxon>
    </lineage>
</organism>
<dbReference type="EMBL" id="CP094970">
    <property type="protein sequence ID" value="UYM05596.1"/>
    <property type="molecule type" value="Genomic_DNA"/>
</dbReference>
<evidence type="ECO:0000259" key="1">
    <source>
        <dbReference type="SMART" id="SM00849"/>
    </source>
</evidence>
<dbReference type="InterPro" id="IPR036866">
    <property type="entry name" value="RibonucZ/Hydroxyglut_hydro"/>
</dbReference>
<dbReference type="CDD" id="cd07716">
    <property type="entry name" value="RNaseZ_short-form-like_MBL-fold"/>
    <property type="match status" value="1"/>
</dbReference>